<keyword evidence="3" id="KW-0804">Transcription</keyword>
<dbReference type="STRING" id="105696.A0A1Y2M0N7"/>
<keyword evidence="4" id="KW-0539">Nucleus</keyword>
<dbReference type="InParanoid" id="A0A1Y2M0N7"/>
<dbReference type="Gene3D" id="1.20.5.170">
    <property type="match status" value="1"/>
</dbReference>
<proteinExistence type="predicted"/>
<feature type="region of interest" description="Disordered" evidence="6">
    <location>
        <begin position="1"/>
        <end position="46"/>
    </location>
</feature>
<dbReference type="GO" id="GO:0003700">
    <property type="term" value="F:DNA-binding transcription factor activity"/>
    <property type="evidence" value="ECO:0007669"/>
    <property type="project" value="InterPro"/>
</dbReference>
<dbReference type="InterPro" id="IPR051027">
    <property type="entry name" value="bZIP_transcription_factors"/>
</dbReference>
<keyword evidence="5" id="KW-0175">Coiled coil</keyword>
<dbReference type="EMBL" id="KZ107843">
    <property type="protein sequence ID" value="OSS49553.1"/>
    <property type="molecule type" value="Genomic_DNA"/>
</dbReference>
<sequence>MLGDAHTDKEALHDATELDTSRSQAHANPGIVKRKRGRPRLRPSSSGFNITDISYENLSASRIMQLEKNRLAAEKCRQKRKVYTAGLSAEMSALSIRNETLKADVVALSEELLNLKNEILGHARCGSLIIDGYIAKSAGSQLTPEKEKSALPRRNSDQVSSSGRSDCNQEEHTPGNEFQTPVMHGQSKFDVGVDFYAVFENYHDLFNTEMH</sequence>
<feature type="coiled-coil region" evidence="5">
    <location>
        <begin position="91"/>
        <end position="118"/>
    </location>
</feature>
<evidence type="ECO:0000256" key="4">
    <source>
        <dbReference type="ARBA" id="ARBA00023242"/>
    </source>
</evidence>
<evidence type="ECO:0000313" key="8">
    <source>
        <dbReference type="EMBL" id="OSS49553.1"/>
    </source>
</evidence>
<gene>
    <name evidence="8" type="ORF">B5807_06079</name>
</gene>
<protein>
    <recommendedName>
        <fullName evidence="7">BZIP domain-containing protein</fullName>
    </recommendedName>
</protein>
<dbReference type="SMART" id="SM00338">
    <property type="entry name" value="BRLZ"/>
    <property type="match status" value="1"/>
</dbReference>
<feature type="domain" description="BZIP" evidence="7">
    <location>
        <begin position="59"/>
        <end position="122"/>
    </location>
</feature>
<dbReference type="InterPro" id="IPR046347">
    <property type="entry name" value="bZIP_sf"/>
</dbReference>
<evidence type="ECO:0000256" key="6">
    <source>
        <dbReference type="SAM" id="MobiDB-lite"/>
    </source>
</evidence>
<evidence type="ECO:0000256" key="1">
    <source>
        <dbReference type="ARBA" id="ARBA00004123"/>
    </source>
</evidence>
<dbReference type="Pfam" id="PF00170">
    <property type="entry name" value="bZIP_1"/>
    <property type="match status" value="1"/>
</dbReference>
<dbReference type="GO" id="GO:0005634">
    <property type="term" value="C:nucleus"/>
    <property type="evidence" value="ECO:0007669"/>
    <property type="project" value="UniProtKB-SubCell"/>
</dbReference>
<organism evidence="8 9">
    <name type="scientific">Epicoccum nigrum</name>
    <name type="common">Soil fungus</name>
    <name type="synonym">Epicoccum purpurascens</name>
    <dbReference type="NCBI Taxonomy" id="105696"/>
    <lineage>
        <taxon>Eukaryota</taxon>
        <taxon>Fungi</taxon>
        <taxon>Dikarya</taxon>
        <taxon>Ascomycota</taxon>
        <taxon>Pezizomycotina</taxon>
        <taxon>Dothideomycetes</taxon>
        <taxon>Pleosporomycetidae</taxon>
        <taxon>Pleosporales</taxon>
        <taxon>Pleosporineae</taxon>
        <taxon>Didymellaceae</taxon>
        <taxon>Epicoccum</taxon>
    </lineage>
</organism>
<comment type="subcellular location">
    <subcellularLocation>
        <location evidence="1">Nucleus</location>
    </subcellularLocation>
</comment>
<keyword evidence="9" id="KW-1185">Reference proteome</keyword>
<dbReference type="Proteomes" id="UP000193240">
    <property type="component" value="Unassembled WGS sequence"/>
</dbReference>
<evidence type="ECO:0000256" key="3">
    <source>
        <dbReference type="ARBA" id="ARBA00023163"/>
    </source>
</evidence>
<reference evidence="8 9" key="1">
    <citation type="journal article" date="2017" name="Genome Announc.">
        <title>Genome sequence of the saprophytic ascomycete Epicoccum nigrum ICMP 19927 strain isolated from New Zealand.</title>
        <authorList>
            <person name="Fokin M."/>
            <person name="Fleetwood D."/>
            <person name="Weir B.S."/>
            <person name="Villas-Boas S.G."/>
        </authorList>
    </citation>
    <scope>NUCLEOTIDE SEQUENCE [LARGE SCALE GENOMIC DNA]</scope>
    <source>
        <strain evidence="8 9">ICMP 19927</strain>
    </source>
</reference>
<dbReference type="SUPFAM" id="SSF57959">
    <property type="entry name" value="Leucine zipper domain"/>
    <property type="match status" value="1"/>
</dbReference>
<feature type="compositionally biased region" description="Basic residues" evidence="6">
    <location>
        <begin position="32"/>
        <end position="41"/>
    </location>
</feature>
<name>A0A1Y2M0N7_EPING</name>
<feature type="compositionally biased region" description="Polar residues" evidence="6">
    <location>
        <begin position="157"/>
        <end position="166"/>
    </location>
</feature>
<dbReference type="CDD" id="cd14687">
    <property type="entry name" value="bZIP_ATF2"/>
    <property type="match status" value="1"/>
</dbReference>
<feature type="compositionally biased region" description="Basic and acidic residues" evidence="6">
    <location>
        <begin position="1"/>
        <end position="20"/>
    </location>
</feature>
<feature type="compositionally biased region" description="Basic and acidic residues" evidence="6">
    <location>
        <begin position="144"/>
        <end position="156"/>
    </location>
</feature>
<dbReference type="PANTHER" id="PTHR19304">
    <property type="entry name" value="CYCLIC-AMP RESPONSE ELEMENT BINDING PROTEIN"/>
    <property type="match status" value="1"/>
</dbReference>
<evidence type="ECO:0000259" key="7">
    <source>
        <dbReference type="PROSITE" id="PS50217"/>
    </source>
</evidence>
<feature type="region of interest" description="Disordered" evidence="6">
    <location>
        <begin position="141"/>
        <end position="182"/>
    </location>
</feature>
<dbReference type="PROSITE" id="PS50217">
    <property type="entry name" value="BZIP"/>
    <property type="match status" value="1"/>
</dbReference>
<dbReference type="InterPro" id="IPR004827">
    <property type="entry name" value="bZIP"/>
</dbReference>
<evidence type="ECO:0000256" key="5">
    <source>
        <dbReference type="SAM" id="Coils"/>
    </source>
</evidence>
<accession>A0A1Y2M0N7</accession>
<evidence type="ECO:0000313" key="9">
    <source>
        <dbReference type="Proteomes" id="UP000193240"/>
    </source>
</evidence>
<evidence type="ECO:0000256" key="2">
    <source>
        <dbReference type="ARBA" id="ARBA00023015"/>
    </source>
</evidence>
<dbReference type="AlphaFoldDB" id="A0A1Y2M0N7"/>
<keyword evidence="2" id="KW-0805">Transcription regulation</keyword>